<keyword evidence="1" id="KW-1133">Transmembrane helix</keyword>
<evidence type="ECO:0000313" key="2">
    <source>
        <dbReference type="Ensembl" id="ENSCPGP00000010130.1"/>
    </source>
</evidence>
<dbReference type="Gene3D" id="2.170.15.10">
    <property type="entry name" value="Proaerolysin, chain A, domain 3"/>
    <property type="match status" value="1"/>
</dbReference>
<protein>
    <recommendedName>
        <fullName evidence="4">NATT4 protein</fullName>
    </recommendedName>
</protein>
<keyword evidence="3" id="KW-1185">Reference proteome</keyword>
<dbReference type="Proteomes" id="UP000694419">
    <property type="component" value="Unplaced"/>
</dbReference>
<feature type="transmembrane region" description="Helical" evidence="1">
    <location>
        <begin position="48"/>
        <end position="69"/>
    </location>
</feature>
<reference evidence="2" key="2">
    <citation type="submission" date="2025-09" db="UniProtKB">
        <authorList>
            <consortium name="Ensembl"/>
        </authorList>
    </citation>
    <scope>IDENTIFICATION</scope>
</reference>
<dbReference type="SMART" id="SM00696">
    <property type="entry name" value="DM9"/>
    <property type="match status" value="1"/>
</dbReference>
<dbReference type="CDD" id="cd20220">
    <property type="entry name" value="PFM_natterin-3-like"/>
    <property type="match status" value="1"/>
</dbReference>
<sequence>MVGFHPKNVEHLGAAPERGGAKINGVFGLVFFFNKLKKYNFQSQRPEGAVGMATVELFLFLTTALLFLGGGSSGAAGMSAVGRRPPPPAAKWGFLRRKRDQEPPSYLKWVAFDGRLPADAVSNWNGYAKRLEYVCSTTMLGCNTGAYVPARGPFCFFPYREREMSTKDFKVLVNMGDLEALDWVDESFGSVPENAVEGCPSVDVFVGRNRYGLGKVVKMHRSLFVVVDQEEVWYKWYQVLVVKKGPADVTISNVHYNMSGAVEHREDVTLMKTTVRNEGCQGVWKTVTLEEATEMEIDHDWEMDQRVFATIRGVLEAPLLVFNETGWEVTNVTSIPWVGRASIGKYVDHTHVVEKEVQAQMACTVALEGHRLDVHIPFTAQLTRDFGDAHPHRVAVTGWARSRAVVGVRPTVKECWPLTDVPPCRG</sequence>
<evidence type="ECO:0008006" key="4">
    <source>
        <dbReference type="Google" id="ProtNLM"/>
    </source>
</evidence>
<dbReference type="SUPFAM" id="SSF56973">
    <property type="entry name" value="Aerolisin/ETX pore-forming domain"/>
    <property type="match status" value="1"/>
</dbReference>
<dbReference type="AlphaFoldDB" id="A0A8C3JKA2"/>
<reference evidence="2" key="1">
    <citation type="submission" date="2025-08" db="UniProtKB">
        <authorList>
            <consortium name="Ensembl"/>
        </authorList>
    </citation>
    <scope>IDENTIFICATION</scope>
</reference>
<name>A0A8C3JKA2_9CHAR</name>
<dbReference type="PANTHER" id="PTHR31649">
    <property type="entry name" value="AGAP009604-PA"/>
    <property type="match status" value="1"/>
</dbReference>
<dbReference type="Ensembl" id="ENSCPGT00000011121.1">
    <property type="protein sequence ID" value="ENSCPGP00000010130.1"/>
    <property type="gene ID" value="ENSCPGG00000007211.1"/>
</dbReference>
<keyword evidence="1" id="KW-0812">Transmembrane</keyword>
<proteinExistence type="predicted"/>
<dbReference type="PANTHER" id="PTHR31649:SF1">
    <property type="entry name" value="FARNESOIC ACID O-METHYL TRANSFERASE DOMAIN-CONTAINING PROTEIN"/>
    <property type="match status" value="1"/>
</dbReference>
<organism evidence="2 3">
    <name type="scientific">Calidris pygmaea</name>
    <name type="common">Spoon-billed sandpiper</name>
    <dbReference type="NCBI Taxonomy" id="425635"/>
    <lineage>
        <taxon>Eukaryota</taxon>
        <taxon>Metazoa</taxon>
        <taxon>Chordata</taxon>
        <taxon>Craniata</taxon>
        <taxon>Vertebrata</taxon>
        <taxon>Euteleostomi</taxon>
        <taxon>Archelosauria</taxon>
        <taxon>Archosauria</taxon>
        <taxon>Dinosauria</taxon>
        <taxon>Saurischia</taxon>
        <taxon>Theropoda</taxon>
        <taxon>Coelurosauria</taxon>
        <taxon>Aves</taxon>
        <taxon>Neognathae</taxon>
        <taxon>Neoaves</taxon>
        <taxon>Charadriiformes</taxon>
        <taxon>Scolopacidae</taxon>
        <taxon>Calidris</taxon>
    </lineage>
</organism>
<accession>A0A8C3JKA2</accession>
<evidence type="ECO:0000256" key="1">
    <source>
        <dbReference type="SAM" id="Phobius"/>
    </source>
</evidence>
<dbReference type="InterPro" id="IPR006616">
    <property type="entry name" value="DM9_repeat"/>
</dbReference>
<keyword evidence="1" id="KW-0472">Membrane</keyword>
<evidence type="ECO:0000313" key="3">
    <source>
        <dbReference type="Proteomes" id="UP000694419"/>
    </source>
</evidence>
<dbReference type="Pfam" id="PF11901">
    <property type="entry name" value="DM9"/>
    <property type="match status" value="1"/>
</dbReference>